<dbReference type="EMBL" id="JANUGW010000016">
    <property type="protein sequence ID" value="MCS0583907.1"/>
    <property type="molecule type" value="Genomic_DNA"/>
</dbReference>
<dbReference type="InterPro" id="IPR051407">
    <property type="entry name" value="Bact_OM_lipoprot/Surf_antigen"/>
</dbReference>
<proteinExistence type="predicted"/>
<accession>A0ABT1ZVH1</accession>
<evidence type="ECO:0000313" key="6">
    <source>
        <dbReference type="EMBL" id="MCS0583907.1"/>
    </source>
</evidence>
<comment type="subcellular location">
    <subcellularLocation>
        <location evidence="1">Membrane</location>
    </subcellularLocation>
</comment>
<keyword evidence="4" id="KW-0812">Transmembrane</keyword>
<organism evidence="6 7">
    <name type="scientific">Massilia pinisoli</name>
    <dbReference type="NCBI Taxonomy" id="1772194"/>
    <lineage>
        <taxon>Bacteria</taxon>
        <taxon>Pseudomonadati</taxon>
        <taxon>Pseudomonadota</taxon>
        <taxon>Betaproteobacteria</taxon>
        <taxon>Burkholderiales</taxon>
        <taxon>Oxalobacteraceae</taxon>
        <taxon>Telluria group</taxon>
        <taxon>Massilia</taxon>
    </lineage>
</organism>
<dbReference type="Pfam" id="PF05433">
    <property type="entry name" value="Rick_17kDa_Anti"/>
    <property type="match status" value="1"/>
</dbReference>
<dbReference type="Proteomes" id="UP001204151">
    <property type="component" value="Unassembled WGS sequence"/>
</dbReference>
<dbReference type="InterPro" id="IPR008816">
    <property type="entry name" value="Gly_zipper_2TM_dom"/>
</dbReference>
<evidence type="ECO:0000313" key="7">
    <source>
        <dbReference type="Proteomes" id="UP001204151"/>
    </source>
</evidence>
<feature type="region of interest" description="Disordered" evidence="3">
    <location>
        <begin position="119"/>
        <end position="152"/>
    </location>
</feature>
<feature type="compositionally biased region" description="Polar residues" evidence="3">
    <location>
        <begin position="125"/>
        <end position="136"/>
    </location>
</feature>
<protein>
    <submittedName>
        <fullName evidence="6">Glycine zipper 2TM domain-containing protein</fullName>
    </submittedName>
</protein>
<dbReference type="PANTHER" id="PTHR35603">
    <property type="match status" value="1"/>
</dbReference>
<comment type="caution">
    <text evidence="6">The sequence shown here is derived from an EMBL/GenBank/DDBJ whole genome shotgun (WGS) entry which is preliminary data.</text>
</comment>
<keyword evidence="4" id="KW-1133">Transmembrane helix</keyword>
<keyword evidence="7" id="KW-1185">Reference proteome</keyword>
<name>A0ABT1ZVH1_9BURK</name>
<feature type="transmembrane region" description="Helical" evidence="4">
    <location>
        <begin position="12"/>
        <end position="36"/>
    </location>
</feature>
<feature type="domain" description="Glycine zipper 2TM" evidence="5">
    <location>
        <begin position="162"/>
        <end position="197"/>
    </location>
</feature>
<dbReference type="PANTHER" id="PTHR35603:SF2">
    <property type="entry name" value="OUTER MEMBRANE LIPOPROTEIN"/>
    <property type="match status" value="1"/>
</dbReference>
<evidence type="ECO:0000259" key="5">
    <source>
        <dbReference type="Pfam" id="PF05433"/>
    </source>
</evidence>
<keyword evidence="2 4" id="KW-0472">Membrane</keyword>
<evidence type="ECO:0000256" key="2">
    <source>
        <dbReference type="ARBA" id="ARBA00023136"/>
    </source>
</evidence>
<evidence type="ECO:0000256" key="1">
    <source>
        <dbReference type="ARBA" id="ARBA00004370"/>
    </source>
</evidence>
<sequence>METTKTTSRIHPLTAAAAVSVIVVSLAGTAAITGLLPSSHSAPEAGANTAQVNPAYAGAPTAAPALPMAAEAPQGTQPQQAAYAQPATGAYAQPAVASAQPAPVVIKETVIKEVPAKPVHHTVHHANTSYAQNESPSYREPAYREPAQRPAPQPNYVAIGTGAVVGGLLGNQVGSGNGRKLATVAGMIGGGMLGNQIANQSQNQGR</sequence>
<evidence type="ECO:0000256" key="3">
    <source>
        <dbReference type="SAM" id="MobiDB-lite"/>
    </source>
</evidence>
<reference evidence="6 7" key="1">
    <citation type="submission" date="2022-08" db="EMBL/GenBank/DDBJ databases">
        <title>Reclassification of Massilia species as members of the genera Telluria, Duganella, Pseudoduganella, Mokoshia gen. nov. and Zemynaea gen. nov. using orthogonal and non-orthogonal genome-based approaches.</title>
        <authorList>
            <person name="Bowman J.P."/>
        </authorList>
    </citation>
    <scope>NUCLEOTIDE SEQUENCE [LARGE SCALE GENOMIC DNA]</scope>
    <source>
        <strain evidence="6 7">JCM 31316</strain>
    </source>
</reference>
<dbReference type="RefSeq" id="WP_258818471.1">
    <property type="nucleotide sequence ID" value="NZ_JANUGW010000016.1"/>
</dbReference>
<gene>
    <name evidence="6" type="ORF">NX784_20125</name>
</gene>
<evidence type="ECO:0000256" key="4">
    <source>
        <dbReference type="SAM" id="Phobius"/>
    </source>
</evidence>